<evidence type="ECO:0000313" key="6">
    <source>
        <dbReference type="Proteomes" id="UP000006727"/>
    </source>
</evidence>
<name>A0A7I4E0N3_PHYPA</name>
<evidence type="ECO:0000259" key="3">
    <source>
        <dbReference type="Pfam" id="PF02541"/>
    </source>
</evidence>
<dbReference type="PANTHER" id="PTHR30005:SF0">
    <property type="entry name" value="RETROGRADE REGULATION PROTEIN 2"/>
    <property type="match status" value="1"/>
</dbReference>
<dbReference type="FunFam" id="3.30.420.40:FF:000023">
    <property type="entry name" value="Guanosine-5'-triphosphate,3'-diphosphate pyrophosphatase"/>
    <property type="match status" value="1"/>
</dbReference>
<keyword evidence="6" id="KW-1185">Reference proteome</keyword>
<evidence type="ECO:0000256" key="2">
    <source>
        <dbReference type="SAM" id="Phobius"/>
    </source>
</evidence>
<sequence length="721" mass="79174">MRARAMRARAMAGPGFAMLACEIARRGASETKQRLLQSRRSPSLWPPTLEIDYLAMLLIVPTSPMTIFLALMLSWPSTWNYRFWCSLQSVQSDIPGSTGVQQICYNSLSSLRSFHGISTHRFSRLIETGNITSSISVKHTAGSNQAPLLAKVVGSAGTESLVGNGVDVEDFDVDSLSLNQVSSQKNGSTSAQNGDLILAAVDMGTNSFHMVVVRADKQGRFQLMDTEKEDVRLGSGSSDLSVITPDAEIRALAALKRFKTLAQIRKAEMRVVATSAVREARNRRTFVQRVRDAVGLDVEVLSGTEEACLIYQGVLQALPVFEKTVLVVDIGGGSTEFVLGNRGKPTYATSLKLGHIRLSQQFLSDGPNKKEELKKEQVEELRRHIRVILADSGVIDQVQANEFEVAIGSSGTIESIEQMIHYTVTTTSAPQVVDGQQNKGSLRDREFTADELNQAVKKICKVKTVEQRAKIPGLPEKRADVIVAGAVLLEEIFLALGITKMKVSPYALREGVVVDTLAETLANYKPGVNIRKTSILNLALKFKTDQRMESAQHSAGLAKEILSGLQTCRTGTNECVSDVALLLNDGDADLLEAATSLHYVGMFINHKSYHKHSYYLIKNNEHLLGYSPLEIEILALLARYHRKKVPSQKDEDFAKLPEEAVVPAIDPTTGKARDVSLEVWAAQHELPYFEKIFKRRSSIIVADEHDLEALDTDAPSVSLSS</sequence>
<dbReference type="Gene3D" id="3.30.420.150">
    <property type="entry name" value="Exopolyphosphatase. Domain 2"/>
    <property type="match status" value="1"/>
</dbReference>
<dbReference type="PROSITE" id="PS51257">
    <property type="entry name" value="PROKAR_LIPOPROTEIN"/>
    <property type="match status" value="1"/>
</dbReference>
<reference evidence="5 6" key="1">
    <citation type="journal article" date="2008" name="Science">
        <title>The Physcomitrella genome reveals evolutionary insights into the conquest of land by plants.</title>
        <authorList>
            <person name="Rensing S."/>
            <person name="Lang D."/>
            <person name="Zimmer A."/>
            <person name="Terry A."/>
            <person name="Salamov A."/>
            <person name="Shapiro H."/>
            <person name="Nishiyama T."/>
            <person name="Perroud P.-F."/>
            <person name="Lindquist E."/>
            <person name="Kamisugi Y."/>
            <person name="Tanahashi T."/>
            <person name="Sakakibara K."/>
            <person name="Fujita T."/>
            <person name="Oishi K."/>
            <person name="Shin-I T."/>
            <person name="Kuroki Y."/>
            <person name="Toyoda A."/>
            <person name="Suzuki Y."/>
            <person name="Hashimoto A."/>
            <person name="Yamaguchi K."/>
            <person name="Sugano A."/>
            <person name="Kohara Y."/>
            <person name="Fujiyama A."/>
            <person name="Anterola A."/>
            <person name="Aoki S."/>
            <person name="Ashton N."/>
            <person name="Barbazuk W.B."/>
            <person name="Barker E."/>
            <person name="Bennetzen J."/>
            <person name="Bezanilla M."/>
            <person name="Blankenship R."/>
            <person name="Cho S.H."/>
            <person name="Dutcher S."/>
            <person name="Estelle M."/>
            <person name="Fawcett J.A."/>
            <person name="Gundlach H."/>
            <person name="Hanada K."/>
            <person name="Heyl A."/>
            <person name="Hicks K.A."/>
            <person name="Hugh J."/>
            <person name="Lohr M."/>
            <person name="Mayer K."/>
            <person name="Melkozernov A."/>
            <person name="Murata T."/>
            <person name="Nelson D."/>
            <person name="Pils B."/>
            <person name="Prigge M."/>
            <person name="Reiss B."/>
            <person name="Renner T."/>
            <person name="Rombauts S."/>
            <person name="Rushton P."/>
            <person name="Sanderfoot A."/>
            <person name="Schween G."/>
            <person name="Shiu S.-H."/>
            <person name="Stueber K."/>
            <person name="Theodoulou F.L."/>
            <person name="Tu H."/>
            <person name="Van de Peer Y."/>
            <person name="Verrier P.J."/>
            <person name="Waters E."/>
            <person name="Wood A."/>
            <person name="Yang L."/>
            <person name="Cove D."/>
            <person name="Cuming A."/>
            <person name="Hasebe M."/>
            <person name="Lucas S."/>
            <person name="Mishler D.B."/>
            <person name="Reski R."/>
            <person name="Grigoriev I."/>
            <person name="Quatrano R.S."/>
            <person name="Boore J.L."/>
        </authorList>
    </citation>
    <scope>NUCLEOTIDE SEQUENCE [LARGE SCALE GENOMIC DNA]</scope>
    <source>
        <strain evidence="5 6">cv. Gransden 2004</strain>
    </source>
</reference>
<dbReference type="Gramene" id="Pp3c6_24770V3.3">
    <property type="protein sequence ID" value="Pp3c6_24770V3.3"/>
    <property type="gene ID" value="Pp3c6_24770"/>
</dbReference>
<protein>
    <recommendedName>
        <fullName evidence="7">Ppx/GppA phosphatase domain-containing protein</fullName>
    </recommendedName>
</protein>
<dbReference type="CDD" id="cd24006">
    <property type="entry name" value="ASKHA_NBD_PPX_GppA"/>
    <property type="match status" value="1"/>
</dbReference>
<proteinExistence type="predicted"/>
<evidence type="ECO:0000259" key="4">
    <source>
        <dbReference type="Pfam" id="PF21447"/>
    </source>
</evidence>
<dbReference type="FunFam" id="3.30.420.150:FF:000001">
    <property type="entry name" value="Guanosine-5'-triphosphate,3'-diphosphate pyrophosphatase"/>
    <property type="match status" value="1"/>
</dbReference>
<dbReference type="EMBL" id="ABEU02000006">
    <property type="status" value="NOT_ANNOTATED_CDS"/>
    <property type="molecule type" value="Genomic_DNA"/>
</dbReference>
<dbReference type="SUPFAM" id="SSF109604">
    <property type="entry name" value="HD-domain/PDEase-like"/>
    <property type="match status" value="1"/>
</dbReference>
<evidence type="ECO:0000256" key="1">
    <source>
        <dbReference type="ARBA" id="ARBA00022801"/>
    </source>
</evidence>
<dbReference type="Pfam" id="PF21447">
    <property type="entry name" value="Ppx-GppA_III"/>
    <property type="match status" value="1"/>
</dbReference>
<organism evidence="5 6">
    <name type="scientific">Physcomitrium patens</name>
    <name type="common">Spreading-leaved earth moss</name>
    <name type="synonym">Physcomitrella patens</name>
    <dbReference type="NCBI Taxonomy" id="3218"/>
    <lineage>
        <taxon>Eukaryota</taxon>
        <taxon>Viridiplantae</taxon>
        <taxon>Streptophyta</taxon>
        <taxon>Embryophyta</taxon>
        <taxon>Bryophyta</taxon>
        <taxon>Bryophytina</taxon>
        <taxon>Bryopsida</taxon>
        <taxon>Funariidae</taxon>
        <taxon>Funariales</taxon>
        <taxon>Funariaceae</taxon>
        <taxon>Physcomitrium</taxon>
    </lineage>
</organism>
<dbReference type="PANTHER" id="PTHR30005">
    <property type="entry name" value="EXOPOLYPHOSPHATASE"/>
    <property type="match status" value="1"/>
</dbReference>
<evidence type="ECO:0000313" key="5">
    <source>
        <dbReference type="EnsemblPlants" id="Pp3c6_24770V3.3"/>
    </source>
</evidence>
<dbReference type="Proteomes" id="UP000006727">
    <property type="component" value="Chromosome 6"/>
</dbReference>
<reference evidence="5" key="3">
    <citation type="submission" date="2020-12" db="UniProtKB">
        <authorList>
            <consortium name="EnsemblPlants"/>
        </authorList>
    </citation>
    <scope>IDENTIFICATION</scope>
</reference>
<gene>
    <name evidence="5" type="primary">LOC112283895</name>
</gene>
<dbReference type="AlphaFoldDB" id="A0A7I4E0N3"/>
<reference evidence="5 6" key="2">
    <citation type="journal article" date="2018" name="Plant J.">
        <title>The Physcomitrella patens chromosome-scale assembly reveals moss genome structure and evolution.</title>
        <authorList>
            <person name="Lang D."/>
            <person name="Ullrich K.K."/>
            <person name="Murat F."/>
            <person name="Fuchs J."/>
            <person name="Jenkins J."/>
            <person name="Haas F.B."/>
            <person name="Piednoel M."/>
            <person name="Gundlach H."/>
            <person name="Van Bel M."/>
            <person name="Meyberg R."/>
            <person name="Vives C."/>
            <person name="Morata J."/>
            <person name="Symeonidi A."/>
            <person name="Hiss M."/>
            <person name="Muchero W."/>
            <person name="Kamisugi Y."/>
            <person name="Saleh O."/>
            <person name="Blanc G."/>
            <person name="Decker E.L."/>
            <person name="van Gessel N."/>
            <person name="Grimwood J."/>
            <person name="Hayes R.D."/>
            <person name="Graham S.W."/>
            <person name="Gunter L.E."/>
            <person name="McDaniel S.F."/>
            <person name="Hoernstein S.N.W."/>
            <person name="Larsson A."/>
            <person name="Li F.W."/>
            <person name="Perroud P.F."/>
            <person name="Phillips J."/>
            <person name="Ranjan P."/>
            <person name="Rokshar D.S."/>
            <person name="Rothfels C.J."/>
            <person name="Schneider L."/>
            <person name="Shu S."/>
            <person name="Stevenson D.W."/>
            <person name="Thummler F."/>
            <person name="Tillich M."/>
            <person name="Villarreal Aguilar J.C."/>
            <person name="Widiez T."/>
            <person name="Wong G.K."/>
            <person name="Wymore A."/>
            <person name="Zhang Y."/>
            <person name="Zimmer A.D."/>
            <person name="Quatrano R.S."/>
            <person name="Mayer K.F.X."/>
            <person name="Goodstein D."/>
            <person name="Casacuberta J.M."/>
            <person name="Vandepoele K."/>
            <person name="Reski R."/>
            <person name="Cuming A.C."/>
            <person name="Tuskan G.A."/>
            <person name="Maumus F."/>
            <person name="Salse J."/>
            <person name="Schmutz J."/>
            <person name="Rensing S.A."/>
        </authorList>
    </citation>
    <scope>NUCLEOTIDE SEQUENCE [LARGE SCALE GENOMIC DNA]</scope>
    <source>
        <strain evidence="5 6">cv. Gransden 2004</strain>
    </source>
</reference>
<dbReference type="Gene3D" id="3.30.420.40">
    <property type="match status" value="1"/>
</dbReference>
<feature type="transmembrane region" description="Helical" evidence="2">
    <location>
        <begin position="53"/>
        <end position="73"/>
    </location>
</feature>
<dbReference type="Gene3D" id="1.10.3210.10">
    <property type="entry name" value="Hypothetical protein af1432"/>
    <property type="match status" value="1"/>
</dbReference>
<feature type="domain" description="Ppx/GppA phosphatase N-terminal" evidence="3">
    <location>
        <begin position="212"/>
        <end position="518"/>
    </location>
</feature>
<dbReference type="InterPro" id="IPR043129">
    <property type="entry name" value="ATPase_NBD"/>
</dbReference>
<dbReference type="SUPFAM" id="SSF53067">
    <property type="entry name" value="Actin-like ATPase domain"/>
    <property type="match status" value="2"/>
</dbReference>
<keyword evidence="2" id="KW-0472">Membrane</keyword>
<dbReference type="InterPro" id="IPR003695">
    <property type="entry name" value="Ppx_GppA_N"/>
</dbReference>
<dbReference type="GO" id="GO:0016787">
    <property type="term" value="F:hydrolase activity"/>
    <property type="evidence" value="ECO:0007669"/>
    <property type="project" value="UniProtKB-KW"/>
</dbReference>
<feature type="domain" description="Ppx/GppA phosphatase C-terminal" evidence="4">
    <location>
        <begin position="530"/>
        <end position="662"/>
    </location>
</feature>
<keyword evidence="2" id="KW-1133">Transmembrane helix</keyword>
<evidence type="ECO:0008006" key="7">
    <source>
        <dbReference type="Google" id="ProtNLM"/>
    </source>
</evidence>
<dbReference type="Pfam" id="PF02541">
    <property type="entry name" value="Ppx-GppA"/>
    <property type="match status" value="1"/>
</dbReference>
<keyword evidence="1" id="KW-0378">Hydrolase</keyword>
<dbReference type="InterPro" id="IPR048950">
    <property type="entry name" value="Ppx_GppA_C"/>
</dbReference>
<dbReference type="InterPro" id="IPR050273">
    <property type="entry name" value="GppA/Ppx_hydrolase"/>
</dbReference>
<keyword evidence="2" id="KW-0812">Transmembrane</keyword>
<accession>A0A7I4E0N3</accession>
<dbReference type="EnsemblPlants" id="Pp3c6_24770V3.3">
    <property type="protein sequence ID" value="Pp3c6_24770V3.3"/>
    <property type="gene ID" value="Pp3c6_24770"/>
</dbReference>